<dbReference type="AlphaFoldDB" id="C7YJK3"/>
<dbReference type="HOGENOM" id="CLU_312855_0_0_1"/>
<protein>
    <recommendedName>
        <fullName evidence="7">Fatty acid hydroxylase domain-containing protein</fullName>
    </recommendedName>
</protein>
<name>C7YJK3_FUSV7</name>
<evidence type="ECO:0000256" key="2">
    <source>
        <dbReference type="ARBA" id="ARBA00022692"/>
    </source>
</evidence>
<feature type="compositionally biased region" description="Basic and acidic residues" evidence="5">
    <location>
        <begin position="526"/>
        <end position="536"/>
    </location>
</feature>
<dbReference type="InterPro" id="IPR006694">
    <property type="entry name" value="Fatty_acid_hydroxylase"/>
</dbReference>
<evidence type="ECO:0000256" key="1">
    <source>
        <dbReference type="ARBA" id="ARBA00004370"/>
    </source>
</evidence>
<evidence type="ECO:0000256" key="5">
    <source>
        <dbReference type="SAM" id="MobiDB-lite"/>
    </source>
</evidence>
<dbReference type="GO" id="GO:0005506">
    <property type="term" value="F:iron ion binding"/>
    <property type="evidence" value="ECO:0007669"/>
    <property type="project" value="InterPro"/>
</dbReference>
<dbReference type="EMBL" id="GG698896">
    <property type="protein sequence ID" value="EEU48290.1"/>
    <property type="molecule type" value="Genomic_DNA"/>
</dbReference>
<keyword evidence="9" id="KW-1185">Reference proteome</keyword>
<evidence type="ECO:0000313" key="9">
    <source>
        <dbReference type="Proteomes" id="UP000005206"/>
    </source>
</evidence>
<sequence>MKFSLLTVASGLLLSSFSSASPVSVVQETKTTSDLVKRRCGFETWDSTNINNWFEAGTDAWFEAWWLRYLGGNGPDTSAVIPNGWPNNFVNLFGRMYLDGKEFYKCAKPNDQCFGDVFCEDIKCSGNWGEECGDHDKQRPVYMVLQSLQGFQSYFRDFIEVLDETQMNLQGMSAYLVSNFFPPIEKSFEFFLRELLVGMGTAFSIGGSYLKLNNWVKSNDFAKESSSAFGALLNGIGTGYREVVQYPADQKFSDFADLGVFMTNVFEQTRTALNDMQENLAIGNYWGGNRFFKYASGGAFLPGPGQEFSSEPSDSQLATLRKYLQKQFNARAINYIWRQQKIFITYTTDVDGSCEQDKQGPQDMKYCREGDPGVYYLYWWHEASVGLGSTTGLNTFDTGKMDHPTGWDKLAAGWIEQGYQLSLNDVFEASIAAYQAHRFDYDGENSVKRAQEAVTDGWANPWDHGTSWEGTFTIPVCDTGDVSYNVQLGERIMPCNCGGGNEVDAWKKAAKFDGYQTYDQQCTEGKQAERKQDRRGGKGNQESDTPALPSEVNEIQCLASDGVNKDMVSLVTYCSAAIASLGTDRNREICSNDCQDGGKGQNSVWCRIALDNSNIHFCALTIASKDAEHGGPGYGCLTVGNAQDFYANAVAVTEDGVSRLLGLLTTYISLWLLVPGTSFNSTLATLATDIMARLWHDIVDRHSPFMIELFGSFAVQVVFWWIPSAIFLSLDYLTPTFAAKHKIQPAPKQPTTAEVCDAIVISLRNQIIVTTIQLGLAAAAASQNKPSPFKITTSLPTAESFIKDLALCIVAREVLFYYSHRLLHIPYFYRRIHKVHHKFTAPVSFASQYAHPVEHIVANTLPIALPPMVLGTHIITMWVFLAWQLLETATVHSGFDFFGGAARRHDRHHERFDVHFGGLPWLDWAHGTDESKRKKVS</sequence>
<dbReference type="GO" id="GO:0008610">
    <property type="term" value="P:lipid biosynthetic process"/>
    <property type="evidence" value="ECO:0007669"/>
    <property type="project" value="InterPro"/>
</dbReference>
<proteinExistence type="predicted"/>
<comment type="subcellular location">
    <subcellularLocation>
        <location evidence="1">Membrane</location>
    </subcellularLocation>
</comment>
<feature type="signal peptide" evidence="6">
    <location>
        <begin position="1"/>
        <end position="20"/>
    </location>
</feature>
<accession>C7YJK3</accession>
<dbReference type="PANTHER" id="PTHR11863">
    <property type="entry name" value="STEROL DESATURASE"/>
    <property type="match status" value="1"/>
</dbReference>
<reference evidence="8 9" key="1">
    <citation type="journal article" date="2009" name="PLoS Genet.">
        <title>The genome of Nectria haematococca: contribution of supernumerary chromosomes to gene expansion.</title>
        <authorList>
            <person name="Coleman J.J."/>
            <person name="Rounsley S.D."/>
            <person name="Rodriguez-Carres M."/>
            <person name="Kuo A."/>
            <person name="Wasmann C.C."/>
            <person name="Grimwood J."/>
            <person name="Schmutz J."/>
            <person name="Taga M."/>
            <person name="White G.J."/>
            <person name="Zhou S."/>
            <person name="Schwartz D.C."/>
            <person name="Freitag M."/>
            <person name="Ma L.J."/>
            <person name="Danchin E.G."/>
            <person name="Henrissat B."/>
            <person name="Coutinho P.M."/>
            <person name="Nelson D.R."/>
            <person name="Straney D."/>
            <person name="Napoli C.A."/>
            <person name="Barker B.M."/>
            <person name="Gribskov M."/>
            <person name="Rep M."/>
            <person name="Kroken S."/>
            <person name="Molnar I."/>
            <person name="Rensing C."/>
            <person name="Kennell J.C."/>
            <person name="Zamora J."/>
            <person name="Farman M.L."/>
            <person name="Selker E.U."/>
            <person name="Salamov A."/>
            <person name="Shapiro H."/>
            <person name="Pangilinan J."/>
            <person name="Lindquist E."/>
            <person name="Lamers C."/>
            <person name="Grigoriev I.V."/>
            <person name="Geiser D.M."/>
            <person name="Covert S.F."/>
            <person name="Temporini E."/>
            <person name="Vanetten H.D."/>
        </authorList>
    </citation>
    <scope>NUCLEOTIDE SEQUENCE [LARGE SCALE GENOMIC DNA]</scope>
    <source>
        <strain evidence="9">ATCC MYA-4622 / CBS 123669 / FGSC 9596 / NRRL 45880 / 77-13-4</strain>
    </source>
</reference>
<dbReference type="GO" id="GO:0016020">
    <property type="term" value="C:membrane"/>
    <property type="evidence" value="ECO:0007669"/>
    <property type="project" value="UniProtKB-SubCell"/>
</dbReference>
<evidence type="ECO:0000313" key="8">
    <source>
        <dbReference type="EMBL" id="EEU48290.1"/>
    </source>
</evidence>
<dbReference type="VEuPathDB" id="FungiDB:NECHADRAFT_75708"/>
<feature type="domain" description="Fatty acid hydroxylase" evidence="7">
    <location>
        <begin position="806"/>
        <end position="928"/>
    </location>
</feature>
<evidence type="ECO:0000259" key="7">
    <source>
        <dbReference type="Pfam" id="PF04116"/>
    </source>
</evidence>
<keyword evidence="2" id="KW-0812">Transmembrane</keyword>
<organism evidence="8 9">
    <name type="scientific">Fusarium vanettenii (strain ATCC MYA-4622 / CBS 123669 / FGSC 9596 / NRRL 45880 / 77-13-4)</name>
    <name type="common">Fusarium solani subsp. pisi</name>
    <dbReference type="NCBI Taxonomy" id="660122"/>
    <lineage>
        <taxon>Eukaryota</taxon>
        <taxon>Fungi</taxon>
        <taxon>Dikarya</taxon>
        <taxon>Ascomycota</taxon>
        <taxon>Pezizomycotina</taxon>
        <taxon>Sordariomycetes</taxon>
        <taxon>Hypocreomycetidae</taxon>
        <taxon>Hypocreales</taxon>
        <taxon>Nectriaceae</taxon>
        <taxon>Fusarium</taxon>
        <taxon>Fusarium solani species complex</taxon>
        <taxon>Fusarium vanettenii</taxon>
    </lineage>
</organism>
<keyword evidence="6" id="KW-0732">Signal</keyword>
<dbReference type="Proteomes" id="UP000005206">
    <property type="component" value="Chromosome 1"/>
</dbReference>
<keyword evidence="3" id="KW-1133">Transmembrane helix</keyword>
<dbReference type="RefSeq" id="XP_003054003.1">
    <property type="nucleotide sequence ID" value="XM_003053957.1"/>
</dbReference>
<dbReference type="Pfam" id="PF04116">
    <property type="entry name" value="FA_hydroxylase"/>
    <property type="match status" value="1"/>
</dbReference>
<feature type="region of interest" description="Disordered" evidence="5">
    <location>
        <begin position="523"/>
        <end position="551"/>
    </location>
</feature>
<dbReference type="OrthoDB" id="5383967at2759"/>
<dbReference type="GO" id="GO:0016491">
    <property type="term" value="F:oxidoreductase activity"/>
    <property type="evidence" value="ECO:0007669"/>
    <property type="project" value="InterPro"/>
</dbReference>
<dbReference type="eggNOG" id="KOG0873">
    <property type="taxonomic scope" value="Eukaryota"/>
</dbReference>
<keyword evidence="4" id="KW-0472">Membrane</keyword>
<evidence type="ECO:0000256" key="3">
    <source>
        <dbReference type="ARBA" id="ARBA00022989"/>
    </source>
</evidence>
<gene>
    <name evidence="8" type="ORF">NECHADRAFT_75708</name>
</gene>
<dbReference type="InterPro" id="IPR050307">
    <property type="entry name" value="Sterol_Desaturase_Related"/>
</dbReference>
<evidence type="ECO:0000256" key="4">
    <source>
        <dbReference type="ARBA" id="ARBA00023136"/>
    </source>
</evidence>
<dbReference type="InParanoid" id="C7YJK3"/>
<feature type="chain" id="PRO_5002988363" description="Fatty acid hydroxylase domain-containing protein" evidence="6">
    <location>
        <begin position="21"/>
        <end position="937"/>
    </location>
</feature>
<dbReference type="STRING" id="660122.C7YJK3"/>
<dbReference type="KEGG" id="nhe:NECHADRAFT_75708"/>
<dbReference type="GeneID" id="9663860"/>
<evidence type="ECO:0000256" key="6">
    <source>
        <dbReference type="SAM" id="SignalP"/>
    </source>
</evidence>